<dbReference type="AlphaFoldDB" id="A0A0E9RQA8"/>
<sequence length="34" mass="3876">MSMFCEVHSNCRLFCHVEDSMRLSSSEPQPSEGD</sequence>
<reference evidence="1" key="2">
    <citation type="journal article" date="2015" name="Fish Shellfish Immunol.">
        <title>Early steps in the European eel (Anguilla anguilla)-Vibrio vulnificus interaction in the gills: Role of the RtxA13 toxin.</title>
        <authorList>
            <person name="Callol A."/>
            <person name="Pajuelo D."/>
            <person name="Ebbesson L."/>
            <person name="Teles M."/>
            <person name="MacKenzie S."/>
            <person name="Amaro C."/>
        </authorList>
    </citation>
    <scope>NUCLEOTIDE SEQUENCE</scope>
</reference>
<organism evidence="1">
    <name type="scientific">Anguilla anguilla</name>
    <name type="common">European freshwater eel</name>
    <name type="synonym">Muraena anguilla</name>
    <dbReference type="NCBI Taxonomy" id="7936"/>
    <lineage>
        <taxon>Eukaryota</taxon>
        <taxon>Metazoa</taxon>
        <taxon>Chordata</taxon>
        <taxon>Craniata</taxon>
        <taxon>Vertebrata</taxon>
        <taxon>Euteleostomi</taxon>
        <taxon>Actinopterygii</taxon>
        <taxon>Neopterygii</taxon>
        <taxon>Teleostei</taxon>
        <taxon>Anguilliformes</taxon>
        <taxon>Anguillidae</taxon>
        <taxon>Anguilla</taxon>
    </lineage>
</organism>
<dbReference type="EMBL" id="GBXM01077570">
    <property type="protein sequence ID" value="JAH31007.1"/>
    <property type="molecule type" value="Transcribed_RNA"/>
</dbReference>
<reference evidence="1" key="1">
    <citation type="submission" date="2014-11" db="EMBL/GenBank/DDBJ databases">
        <authorList>
            <person name="Amaro Gonzalez C."/>
        </authorList>
    </citation>
    <scope>NUCLEOTIDE SEQUENCE</scope>
</reference>
<protein>
    <submittedName>
        <fullName evidence="1">Uncharacterized protein</fullName>
    </submittedName>
</protein>
<name>A0A0E9RQA8_ANGAN</name>
<accession>A0A0E9RQA8</accession>
<proteinExistence type="predicted"/>
<evidence type="ECO:0000313" key="1">
    <source>
        <dbReference type="EMBL" id="JAH31007.1"/>
    </source>
</evidence>